<sequence length="183" mass="20650">MILLIGLVILMVQKTHPPEVRFITPVFHPNISDEGEICLDILHSQWSPALTIRGLLISLCSLLTDPNPEHGLNKEALVLYRTNQEKYNEKVKEWTRNNRIFTRKSIILFTAIILGFAVVIMTIMIPLVTKSIPLPSTMNITNETTPTLLVRTSSTTTMKTFTNEIFTSYSNVISTALSNHTIK</sequence>
<feature type="active site" description="Glycyl thioester intermediate" evidence="3">
    <location>
        <position position="38"/>
    </location>
</feature>
<reference evidence="8" key="1">
    <citation type="submission" date="2021-02" db="EMBL/GenBank/DDBJ databases">
        <authorList>
            <person name="Nowell W R."/>
        </authorList>
    </citation>
    <scope>NUCLEOTIDE SEQUENCE</scope>
</reference>
<dbReference type="PROSITE" id="PS50127">
    <property type="entry name" value="UBC_2"/>
    <property type="match status" value="1"/>
</dbReference>
<comment type="caution">
    <text evidence="8">The sequence shown here is derived from an EMBL/GenBank/DDBJ whole genome shotgun (WGS) entry which is preliminary data.</text>
</comment>
<accession>A0A814YZP4</accession>
<keyword evidence="6" id="KW-0732">Signal</keyword>
<evidence type="ECO:0000313" key="8">
    <source>
        <dbReference type="EMBL" id="CAF1237087.1"/>
    </source>
</evidence>
<evidence type="ECO:0000259" key="7">
    <source>
        <dbReference type="PROSITE" id="PS50127"/>
    </source>
</evidence>
<dbReference type="Gene3D" id="3.10.110.10">
    <property type="entry name" value="Ubiquitin Conjugating Enzyme"/>
    <property type="match status" value="1"/>
</dbReference>
<dbReference type="SMART" id="SM00212">
    <property type="entry name" value="UBCc"/>
    <property type="match status" value="1"/>
</dbReference>
<name>A0A814YZP4_ADIRI</name>
<feature type="signal peptide" evidence="6">
    <location>
        <begin position="1"/>
        <end position="17"/>
    </location>
</feature>
<dbReference type="Pfam" id="PF00179">
    <property type="entry name" value="UQ_con"/>
    <property type="match status" value="1"/>
</dbReference>
<evidence type="ECO:0000313" key="9">
    <source>
        <dbReference type="Proteomes" id="UP000663852"/>
    </source>
</evidence>
<dbReference type="EMBL" id="CAJNOJ010000170">
    <property type="protein sequence ID" value="CAF1237087.1"/>
    <property type="molecule type" value="Genomic_DNA"/>
</dbReference>
<protein>
    <recommendedName>
        <fullName evidence="7">UBC core domain-containing protein</fullName>
    </recommendedName>
</protein>
<evidence type="ECO:0000256" key="3">
    <source>
        <dbReference type="PROSITE-ProRule" id="PRU10133"/>
    </source>
</evidence>
<keyword evidence="1" id="KW-0808">Transferase</keyword>
<keyword evidence="4" id="KW-0067">ATP-binding</keyword>
<keyword evidence="5" id="KW-0472">Membrane</keyword>
<feature type="chain" id="PRO_5032957539" description="UBC core domain-containing protein" evidence="6">
    <location>
        <begin position="18"/>
        <end position="183"/>
    </location>
</feature>
<organism evidence="8 9">
    <name type="scientific">Adineta ricciae</name>
    <name type="common">Rotifer</name>
    <dbReference type="NCBI Taxonomy" id="249248"/>
    <lineage>
        <taxon>Eukaryota</taxon>
        <taxon>Metazoa</taxon>
        <taxon>Spiralia</taxon>
        <taxon>Gnathifera</taxon>
        <taxon>Rotifera</taxon>
        <taxon>Eurotatoria</taxon>
        <taxon>Bdelloidea</taxon>
        <taxon>Adinetida</taxon>
        <taxon>Adinetidae</taxon>
        <taxon>Adineta</taxon>
    </lineage>
</organism>
<keyword evidence="2 4" id="KW-0833">Ubl conjugation pathway</keyword>
<feature type="transmembrane region" description="Helical" evidence="5">
    <location>
        <begin position="106"/>
        <end position="128"/>
    </location>
</feature>
<evidence type="ECO:0000256" key="1">
    <source>
        <dbReference type="ARBA" id="ARBA00022679"/>
    </source>
</evidence>
<feature type="domain" description="UBC core" evidence="7">
    <location>
        <begin position="1"/>
        <end position="100"/>
    </location>
</feature>
<evidence type="ECO:0000256" key="2">
    <source>
        <dbReference type="ARBA" id="ARBA00022786"/>
    </source>
</evidence>
<comment type="similarity">
    <text evidence="4">Belongs to the ubiquitin-conjugating enzyme family.</text>
</comment>
<evidence type="ECO:0000256" key="5">
    <source>
        <dbReference type="SAM" id="Phobius"/>
    </source>
</evidence>
<dbReference type="InterPro" id="IPR016135">
    <property type="entry name" value="UBQ-conjugating_enzyme/RWD"/>
</dbReference>
<keyword evidence="4" id="KW-0547">Nucleotide-binding</keyword>
<dbReference type="OrthoDB" id="10253686at2759"/>
<dbReference type="GO" id="GO:0005524">
    <property type="term" value="F:ATP binding"/>
    <property type="evidence" value="ECO:0007669"/>
    <property type="project" value="UniProtKB-UniRule"/>
</dbReference>
<evidence type="ECO:0000256" key="6">
    <source>
        <dbReference type="SAM" id="SignalP"/>
    </source>
</evidence>
<proteinExistence type="inferred from homology"/>
<dbReference type="AlphaFoldDB" id="A0A814YZP4"/>
<dbReference type="PANTHER" id="PTHR24068">
    <property type="entry name" value="UBIQUITIN-CONJUGATING ENZYME E2"/>
    <property type="match status" value="1"/>
</dbReference>
<keyword evidence="5" id="KW-0812">Transmembrane</keyword>
<dbReference type="Proteomes" id="UP000663852">
    <property type="component" value="Unassembled WGS sequence"/>
</dbReference>
<dbReference type="PROSITE" id="PS00183">
    <property type="entry name" value="UBC_1"/>
    <property type="match status" value="1"/>
</dbReference>
<keyword evidence="5" id="KW-1133">Transmembrane helix</keyword>
<gene>
    <name evidence="8" type="ORF">EDS130_LOCUS27251</name>
</gene>
<dbReference type="InterPro" id="IPR000608">
    <property type="entry name" value="UBC"/>
</dbReference>
<evidence type="ECO:0000256" key="4">
    <source>
        <dbReference type="RuleBase" id="RU362109"/>
    </source>
</evidence>
<dbReference type="InterPro" id="IPR023313">
    <property type="entry name" value="UBQ-conjugating_AS"/>
</dbReference>
<dbReference type="SUPFAM" id="SSF54495">
    <property type="entry name" value="UBC-like"/>
    <property type="match status" value="1"/>
</dbReference>
<dbReference type="GO" id="GO:0016740">
    <property type="term" value="F:transferase activity"/>
    <property type="evidence" value="ECO:0007669"/>
    <property type="project" value="UniProtKB-KW"/>
</dbReference>